<organism evidence="6 7">
    <name type="scientific">Trifolium medium</name>
    <dbReference type="NCBI Taxonomy" id="97028"/>
    <lineage>
        <taxon>Eukaryota</taxon>
        <taxon>Viridiplantae</taxon>
        <taxon>Streptophyta</taxon>
        <taxon>Embryophyta</taxon>
        <taxon>Tracheophyta</taxon>
        <taxon>Spermatophyta</taxon>
        <taxon>Magnoliopsida</taxon>
        <taxon>eudicotyledons</taxon>
        <taxon>Gunneridae</taxon>
        <taxon>Pentapetalae</taxon>
        <taxon>rosids</taxon>
        <taxon>fabids</taxon>
        <taxon>Fabales</taxon>
        <taxon>Fabaceae</taxon>
        <taxon>Papilionoideae</taxon>
        <taxon>50 kb inversion clade</taxon>
        <taxon>NPAAA clade</taxon>
        <taxon>Hologalegina</taxon>
        <taxon>IRL clade</taxon>
        <taxon>Trifolieae</taxon>
        <taxon>Trifolium</taxon>
    </lineage>
</organism>
<reference evidence="6 7" key="1">
    <citation type="journal article" date="2018" name="Front. Plant Sci.">
        <title>Red Clover (Trifolium pratense) and Zigzag Clover (T. medium) - A Picture of Genomic Similarities and Differences.</title>
        <authorList>
            <person name="Dluhosova J."/>
            <person name="Istvanek J."/>
            <person name="Nedelnik J."/>
            <person name="Repkova J."/>
        </authorList>
    </citation>
    <scope>NUCLEOTIDE SEQUENCE [LARGE SCALE GENOMIC DNA]</scope>
    <source>
        <strain evidence="7">cv. 10/8</strain>
        <tissue evidence="6">Leaf</tissue>
    </source>
</reference>
<comment type="caution">
    <text evidence="6">The sequence shown here is derived from an EMBL/GenBank/DDBJ whole genome shotgun (WGS) entry which is preliminary data.</text>
</comment>
<dbReference type="GO" id="GO:0006071">
    <property type="term" value="P:glycerol metabolic process"/>
    <property type="evidence" value="ECO:0007669"/>
    <property type="project" value="UniProtKB-KW"/>
</dbReference>
<keyword evidence="4" id="KW-0378">Hydrolase</keyword>
<dbReference type="PANTHER" id="PTHR43620">
    <property type="entry name" value="GLYCEROPHOSPHORYL DIESTER PHOSPHODIESTERASE"/>
    <property type="match status" value="1"/>
</dbReference>
<dbReference type="GO" id="GO:0008889">
    <property type="term" value="F:glycerophosphodiester phosphodiesterase activity"/>
    <property type="evidence" value="ECO:0007669"/>
    <property type="project" value="UniProtKB-EC"/>
</dbReference>
<name>A0A392NKG8_9FABA</name>
<dbReference type="AlphaFoldDB" id="A0A392NKG8"/>
<evidence type="ECO:0000256" key="2">
    <source>
        <dbReference type="ARBA" id="ARBA00012247"/>
    </source>
</evidence>
<accession>A0A392NKG8</accession>
<feature type="non-terminal residue" evidence="6">
    <location>
        <position position="1"/>
    </location>
</feature>
<dbReference type="EMBL" id="LXQA010041688">
    <property type="protein sequence ID" value="MCH99901.1"/>
    <property type="molecule type" value="Genomic_DNA"/>
</dbReference>
<comment type="similarity">
    <text evidence="1">Belongs to the glycerophosphoryl diester phosphodiesterase family.</text>
</comment>
<dbReference type="Proteomes" id="UP000265520">
    <property type="component" value="Unassembled WGS sequence"/>
</dbReference>
<comment type="catalytic activity">
    <reaction evidence="5">
        <text>a sn-glycero-3-phosphodiester + H2O = an alcohol + sn-glycerol 3-phosphate + H(+)</text>
        <dbReference type="Rhea" id="RHEA:12969"/>
        <dbReference type="ChEBI" id="CHEBI:15377"/>
        <dbReference type="ChEBI" id="CHEBI:15378"/>
        <dbReference type="ChEBI" id="CHEBI:30879"/>
        <dbReference type="ChEBI" id="CHEBI:57597"/>
        <dbReference type="ChEBI" id="CHEBI:83408"/>
        <dbReference type="EC" id="3.1.4.46"/>
    </reaction>
</comment>
<evidence type="ECO:0000313" key="6">
    <source>
        <dbReference type="EMBL" id="MCH99901.1"/>
    </source>
</evidence>
<protein>
    <recommendedName>
        <fullName evidence="2">glycerophosphodiester phosphodiesterase</fullName>
        <ecNumber evidence="2">3.1.4.46</ecNumber>
    </recommendedName>
</protein>
<evidence type="ECO:0000256" key="4">
    <source>
        <dbReference type="ARBA" id="ARBA00022801"/>
    </source>
</evidence>
<sequence>ETFSNEFVSQAWDFYSDSTVEINSFVQGVEIDGIITDFPKTASRYTRNKCLNLGNKTPPYMQPVEAGALYRLIDKPSLPPAMAPYPPLTDSEVIEPPLPPVAKIVSASSPTAGTKSPPGNAQPKVTVCLLSNVALFVASLLLL</sequence>
<proteinExistence type="inferred from homology"/>
<evidence type="ECO:0000256" key="5">
    <source>
        <dbReference type="ARBA" id="ARBA00047512"/>
    </source>
</evidence>
<evidence type="ECO:0000256" key="1">
    <source>
        <dbReference type="ARBA" id="ARBA00007277"/>
    </source>
</evidence>
<evidence type="ECO:0000313" key="7">
    <source>
        <dbReference type="Proteomes" id="UP000265520"/>
    </source>
</evidence>
<dbReference type="EC" id="3.1.4.46" evidence="2"/>
<dbReference type="PANTHER" id="PTHR43620:SF7">
    <property type="entry name" value="GLYCEROPHOSPHODIESTER PHOSPHODIESTERASE GDPD5-RELATED"/>
    <property type="match status" value="1"/>
</dbReference>
<keyword evidence="7" id="KW-1185">Reference proteome</keyword>
<evidence type="ECO:0000256" key="3">
    <source>
        <dbReference type="ARBA" id="ARBA00022798"/>
    </source>
</evidence>
<keyword evidence="3" id="KW-0319">Glycerol metabolism</keyword>